<dbReference type="GO" id="GO:0003677">
    <property type="term" value="F:DNA binding"/>
    <property type="evidence" value="ECO:0007669"/>
    <property type="project" value="UniProtKB-KW"/>
</dbReference>
<organism evidence="3 4">
    <name type="scientific">Bacillus cereus</name>
    <dbReference type="NCBI Taxonomy" id="1396"/>
    <lineage>
        <taxon>Bacteria</taxon>
        <taxon>Bacillati</taxon>
        <taxon>Bacillota</taxon>
        <taxon>Bacilli</taxon>
        <taxon>Bacillales</taxon>
        <taxon>Bacillaceae</taxon>
        <taxon>Bacillus</taxon>
        <taxon>Bacillus cereus group</taxon>
    </lineage>
</organism>
<dbReference type="EMBL" id="NUWJ01000277">
    <property type="protein sequence ID" value="PFK07870.1"/>
    <property type="molecule type" value="Genomic_DNA"/>
</dbReference>
<dbReference type="InterPro" id="IPR010982">
    <property type="entry name" value="Lambda_DNA-bd_dom_sf"/>
</dbReference>
<gene>
    <name evidence="3" type="ORF">COI98_26615</name>
</gene>
<dbReference type="Gene3D" id="1.10.260.40">
    <property type="entry name" value="lambda repressor-like DNA-binding domains"/>
    <property type="match status" value="2"/>
</dbReference>
<proteinExistence type="predicted"/>
<feature type="domain" description="HTH cro/C1-type" evidence="2">
    <location>
        <begin position="17"/>
        <end position="71"/>
    </location>
</feature>
<comment type="caution">
    <text evidence="3">The sequence shown here is derived from an EMBL/GenBank/DDBJ whole genome shotgun (WGS) entry which is preliminary data.</text>
</comment>
<dbReference type="AlphaFoldDB" id="A0A9X6WXM0"/>
<dbReference type="CDD" id="cd00093">
    <property type="entry name" value="HTH_XRE"/>
    <property type="match status" value="2"/>
</dbReference>
<dbReference type="SMART" id="SM00530">
    <property type="entry name" value="HTH_XRE"/>
    <property type="match status" value="2"/>
</dbReference>
<reference evidence="3 4" key="1">
    <citation type="submission" date="2017-09" db="EMBL/GenBank/DDBJ databases">
        <title>Large-scale bioinformatics analysis of Bacillus genomes uncovers conserved roles of natural products in bacterial physiology.</title>
        <authorList>
            <consortium name="Agbiome Team Llc"/>
            <person name="Bleich R.M."/>
            <person name="Grubbs K.J."/>
            <person name="Santa Maria K.C."/>
            <person name="Allen S.E."/>
            <person name="Farag S."/>
            <person name="Shank E.A."/>
            <person name="Bowers A."/>
        </authorList>
    </citation>
    <scope>NUCLEOTIDE SEQUENCE [LARGE SCALE GENOMIC DNA]</scope>
    <source>
        <strain evidence="3 4">AFS083741</strain>
    </source>
</reference>
<dbReference type="InterPro" id="IPR001387">
    <property type="entry name" value="Cro/C1-type_HTH"/>
</dbReference>
<dbReference type="PANTHER" id="PTHR46558">
    <property type="entry name" value="TRACRIPTIONAL REGULATORY PROTEIN-RELATED-RELATED"/>
    <property type="match status" value="1"/>
</dbReference>
<name>A0A9X6WXM0_BACCE</name>
<feature type="domain" description="HTH cro/C1-type" evidence="2">
    <location>
        <begin position="109"/>
        <end position="163"/>
    </location>
</feature>
<dbReference type="Proteomes" id="UP000224413">
    <property type="component" value="Unassembled WGS sequence"/>
</dbReference>
<dbReference type="PROSITE" id="PS50943">
    <property type="entry name" value="HTH_CROC1"/>
    <property type="match status" value="2"/>
</dbReference>
<dbReference type="SUPFAM" id="SSF47413">
    <property type="entry name" value="lambda repressor-like DNA-binding domains"/>
    <property type="match status" value="2"/>
</dbReference>
<evidence type="ECO:0000259" key="2">
    <source>
        <dbReference type="PROSITE" id="PS50943"/>
    </source>
</evidence>
<accession>A0A9X6WXM0</accession>
<evidence type="ECO:0000256" key="1">
    <source>
        <dbReference type="ARBA" id="ARBA00023125"/>
    </source>
</evidence>
<sequence length="227" mass="26492">MLQKGDYVMKKIIGTNIRTLRILYNLTQKSVANELNVPPPTYINWEKGLREPNIFNLKKISLYYSVSLDDLLTTDPLFSKPLIDDKVQRLEQALSLSEETIKNIFKDNLKSLRVFKGKTRKEIAIDLSVAPSGYTNWEYGYRQPDFATLKKISSYHDIGVDTLVSHKITEYDLLEQTGESKEELISRFSKDLYERYLKIPDEYKSDVQKKLFQHVNSFNKKVKNIIK</sequence>
<dbReference type="Pfam" id="PF01381">
    <property type="entry name" value="HTH_3"/>
    <property type="match status" value="2"/>
</dbReference>
<dbReference type="PANTHER" id="PTHR46558:SF11">
    <property type="entry name" value="HTH-TYPE TRANSCRIPTIONAL REGULATOR XRE"/>
    <property type="match status" value="1"/>
</dbReference>
<keyword evidence="1" id="KW-0238">DNA-binding</keyword>
<evidence type="ECO:0000313" key="4">
    <source>
        <dbReference type="Proteomes" id="UP000224413"/>
    </source>
</evidence>
<evidence type="ECO:0000313" key="3">
    <source>
        <dbReference type="EMBL" id="PFK07870.1"/>
    </source>
</evidence>
<protein>
    <submittedName>
        <fullName evidence="3">Transcriptional regulator</fullName>
    </submittedName>
</protein>